<name>A0A2P5A9V3_PARAD</name>
<accession>A0A2P5A9V3</accession>
<keyword evidence="3" id="KW-1185">Reference proteome</keyword>
<feature type="chain" id="PRO_5015196808" evidence="1">
    <location>
        <begin position="19"/>
        <end position="87"/>
    </location>
</feature>
<dbReference type="AlphaFoldDB" id="A0A2P5A9V3"/>
<evidence type="ECO:0000313" key="2">
    <source>
        <dbReference type="EMBL" id="PON33330.1"/>
    </source>
</evidence>
<dbReference type="OrthoDB" id="288590at2759"/>
<protein>
    <submittedName>
        <fullName evidence="2">Isopenicillin N synthase-like</fullName>
    </submittedName>
</protein>
<evidence type="ECO:0000256" key="1">
    <source>
        <dbReference type="SAM" id="SignalP"/>
    </source>
</evidence>
<keyword evidence="1" id="KW-0732">Signal</keyword>
<reference evidence="3" key="1">
    <citation type="submission" date="2016-06" db="EMBL/GenBank/DDBJ databases">
        <title>Parallel loss of symbiosis genes in relatives of nitrogen-fixing non-legume Parasponia.</title>
        <authorList>
            <person name="Van Velzen R."/>
            <person name="Holmer R."/>
            <person name="Bu F."/>
            <person name="Rutten L."/>
            <person name="Van Zeijl A."/>
            <person name="Liu W."/>
            <person name="Santuari L."/>
            <person name="Cao Q."/>
            <person name="Sharma T."/>
            <person name="Shen D."/>
            <person name="Roswanjaya Y."/>
            <person name="Wardhani T."/>
            <person name="Kalhor M.S."/>
            <person name="Jansen J."/>
            <person name="Van den Hoogen J."/>
            <person name="Gungor B."/>
            <person name="Hartog M."/>
            <person name="Hontelez J."/>
            <person name="Verver J."/>
            <person name="Yang W.-C."/>
            <person name="Schijlen E."/>
            <person name="Repin R."/>
            <person name="Schilthuizen M."/>
            <person name="Schranz E."/>
            <person name="Heidstra R."/>
            <person name="Miyata K."/>
            <person name="Fedorova E."/>
            <person name="Kohlen W."/>
            <person name="Bisseling T."/>
            <person name="Smit S."/>
            <person name="Geurts R."/>
        </authorList>
    </citation>
    <scope>NUCLEOTIDE SEQUENCE [LARGE SCALE GENOMIC DNA]</scope>
    <source>
        <strain evidence="3">cv. WU1-14</strain>
    </source>
</reference>
<feature type="signal peptide" evidence="1">
    <location>
        <begin position="1"/>
        <end position="18"/>
    </location>
</feature>
<dbReference type="Proteomes" id="UP000237105">
    <property type="component" value="Unassembled WGS sequence"/>
</dbReference>
<gene>
    <name evidence="2" type="ORF">PanWU01x14_353590</name>
</gene>
<proteinExistence type="predicted"/>
<dbReference type="EMBL" id="JXTB01000737">
    <property type="protein sequence ID" value="PON33330.1"/>
    <property type="molecule type" value="Genomic_DNA"/>
</dbReference>
<evidence type="ECO:0000313" key="3">
    <source>
        <dbReference type="Proteomes" id="UP000237105"/>
    </source>
</evidence>
<comment type="caution">
    <text evidence="2">The sequence shown here is derived from an EMBL/GenBank/DDBJ whole genome shotgun (WGS) entry which is preliminary data.</text>
</comment>
<organism evidence="2 3">
    <name type="scientific">Parasponia andersonii</name>
    <name type="common">Sponia andersonii</name>
    <dbReference type="NCBI Taxonomy" id="3476"/>
    <lineage>
        <taxon>Eukaryota</taxon>
        <taxon>Viridiplantae</taxon>
        <taxon>Streptophyta</taxon>
        <taxon>Embryophyta</taxon>
        <taxon>Tracheophyta</taxon>
        <taxon>Spermatophyta</taxon>
        <taxon>Magnoliopsida</taxon>
        <taxon>eudicotyledons</taxon>
        <taxon>Gunneridae</taxon>
        <taxon>Pentapetalae</taxon>
        <taxon>rosids</taxon>
        <taxon>fabids</taxon>
        <taxon>Rosales</taxon>
        <taxon>Cannabaceae</taxon>
        <taxon>Parasponia</taxon>
    </lineage>
</organism>
<sequence>MTLKLVLKGLSILGLVSGETQLSILIVDLKNVGKDWFRRQEIVNEVRAVAETWGIFQVGPGVRRFYEQATGAKRELRTGDPSISVRV</sequence>